<evidence type="ECO:0000313" key="6">
    <source>
        <dbReference type="EMBL" id="EDO41540.1"/>
    </source>
</evidence>
<dbReference type="InParanoid" id="A7S455"/>
<evidence type="ECO:0000313" key="7">
    <source>
        <dbReference type="Proteomes" id="UP000001593"/>
    </source>
</evidence>
<dbReference type="eggNOG" id="KOG2453">
    <property type="taxonomic scope" value="Eukaryota"/>
</dbReference>
<proteinExistence type="inferred from homology"/>
<reference evidence="6 7" key="1">
    <citation type="journal article" date="2007" name="Science">
        <title>Sea anemone genome reveals ancestral eumetazoan gene repertoire and genomic organization.</title>
        <authorList>
            <person name="Putnam N.H."/>
            <person name="Srivastava M."/>
            <person name="Hellsten U."/>
            <person name="Dirks B."/>
            <person name="Chapman J."/>
            <person name="Salamov A."/>
            <person name="Terry A."/>
            <person name="Shapiro H."/>
            <person name="Lindquist E."/>
            <person name="Kapitonov V.V."/>
            <person name="Jurka J."/>
            <person name="Genikhovich G."/>
            <person name="Grigoriev I.V."/>
            <person name="Lucas S.M."/>
            <person name="Steele R.E."/>
            <person name="Finnerty J.R."/>
            <person name="Technau U."/>
            <person name="Martindale M.Q."/>
            <person name="Rokhsar D.S."/>
        </authorList>
    </citation>
    <scope>NUCLEOTIDE SEQUENCE [LARGE SCALE GENOMIC DNA]</scope>
    <source>
        <strain evidence="7">CH2 X CH6</strain>
    </source>
</reference>
<keyword evidence="7" id="KW-1185">Reference proteome</keyword>
<dbReference type="InterPro" id="IPR016161">
    <property type="entry name" value="Ald_DH/histidinol_DH"/>
</dbReference>
<dbReference type="InterPro" id="IPR044638">
    <property type="entry name" value="ALDH7A1-like"/>
</dbReference>
<dbReference type="PhylomeDB" id="A7S455"/>
<keyword evidence="4" id="KW-0520">NAD</keyword>
<dbReference type="InterPro" id="IPR016163">
    <property type="entry name" value="Ald_DH_C"/>
</dbReference>
<accession>A7S455</accession>
<feature type="domain" description="Aldehyde dehydrogenase" evidence="5">
    <location>
        <begin position="2"/>
        <end position="136"/>
    </location>
</feature>
<sequence>MDLVVPSVLFASVGTAGQRCTTTRRLILHESIHDQVVEKLKKAYAQVKMGDPLDDGVIYGPLHNEQAVAIYLNAIEAAKSQGGTVECGGKVVDRPGYYVEPTIVTGLKHDAEIVHTESFVPILYVLKCKLAWQCYDYNCKFEPGVMARDTNRADMGKLFQWMGPMGSDCGIVNVNIPTSGAEIGGAFG</sequence>
<comment type="subunit">
    <text evidence="2">Homotetramer.</text>
</comment>
<dbReference type="PANTHER" id="PTHR43521:SF1">
    <property type="entry name" value="ALPHA-AMINOADIPIC SEMIALDEHYDE DEHYDROGENASE"/>
    <property type="match status" value="1"/>
</dbReference>
<evidence type="ECO:0000256" key="4">
    <source>
        <dbReference type="ARBA" id="ARBA00023027"/>
    </source>
</evidence>
<evidence type="ECO:0000259" key="5">
    <source>
        <dbReference type="Pfam" id="PF00171"/>
    </source>
</evidence>
<dbReference type="InterPro" id="IPR015590">
    <property type="entry name" value="Aldehyde_DH_dom"/>
</dbReference>
<dbReference type="EMBL" id="DS469576">
    <property type="protein sequence ID" value="EDO41540.1"/>
    <property type="molecule type" value="Genomic_DNA"/>
</dbReference>
<dbReference type="AlphaFoldDB" id="A7S455"/>
<protein>
    <recommendedName>
        <fullName evidence="5">Aldehyde dehydrogenase domain-containing protein</fullName>
    </recommendedName>
</protein>
<dbReference type="Gene3D" id="3.40.309.10">
    <property type="entry name" value="Aldehyde Dehydrogenase, Chain A, domain 2"/>
    <property type="match status" value="1"/>
</dbReference>
<feature type="non-terminal residue" evidence="6">
    <location>
        <position position="1"/>
    </location>
</feature>
<comment type="similarity">
    <text evidence="1">Belongs to the aldehyde dehydrogenase family.</text>
</comment>
<dbReference type="PANTHER" id="PTHR43521">
    <property type="entry name" value="ALPHA-AMINOADIPIC SEMIALDEHYDE DEHYDROGENASE"/>
    <property type="match status" value="1"/>
</dbReference>
<dbReference type="HOGENOM" id="CLU_005391_1_4_1"/>
<dbReference type="Proteomes" id="UP000001593">
    <property type="component" value="Unassembled WGS sequence"/>
</dbReference>
<organism evidence="6 7">
    <name type="scientific">Nematostella vectensis</name>
    <name type="common">Starlet sea anemone</name>
    <dbReference type="NCBI Taxonomy" id="45351"/>
    <lineage>
        <taxon>Eukaryota</taxon>
        <taxon>Metazoa</taxon>
        <taxon>Cnidaria</taxon>
        <taxon>Anthozoa</taxon>
        <taxon>Hexacorallia</taxon>
        <taxon>Actiniaria</taxon>
        <taxon>Edwardsiidae</taxon>
        <taxon>Nematostella</taxon>
    </lineage>
</organism>
<dbReference type="STRING" id="45351.A7S455"/>
<dbReference type="GO" id="GO:0004029">
    <property type="term" value="F:aldehyde dehydrogenase (NAD+) activity"/>
    <property type="evidence" value="ECO:0007669"/>
    <property type="project" value="InterPro"/>
</dbReference>
<dbReference type="Pfam" id="PF00171">
    <property type="entry name" value="Aldedh"/>
    <property type="match status" value="1"/>
</dbReference>
<evidence type="ECO:0000256" key="2">
    <source>
        <dbReference type="ARBA" id="ARBA00011881"/>
    </source>
</evidence>
<name>A7S455_NEMVE</name>
<gene>
    <name evidence="6" type="ORF">NEMVEDRAFT_v1g103908</name>
</gene>
<evidence type="ECO:0000256" key="1">
    <source>
        <dbReference type="ARBA" id="ARBA00009986"/>
    </source>
</evidence>
<keyword evidence="3" id="KW-0560">Oxidoreductase</keyword>
<dbReference type="SUPFAM" id="SSF53720">
    <property type="entry name" value="ALDH-like"/>
    <property type="match status" value="1"/>
</dbReference>
<evidence type="ECO:0000256" key="3">
    <source>
        <dbReference type="ARBA" id="ARBA00023002"/>
    </source>
</evidence>
<dbReference type="FunFam" id="3.40.309.10:FF:000018">
    <property type="entry name" value="Alpha-aminoadipic semialdehyde dehydrogenase"/>
    <property type="match status" value="1"/>
</dbReference>